<dbReference type="AlphaFoldDB" id="A0A9Q0MRZ4"/>
<dbReference type="Gene3D" id="1.20.1070.10">
    <property type="entry name" value="Rhodopsin 7-helix transmembrane proteins"/>
    <property type="match status" value="1"/>
</dbReference>
<evidence type="ECO:0000313" key="15">
    <source>
        <dbReference type="Proteomes" id="UP001151699"/>
    </source>
</evidence>
<accession>A0A9Q0MRZ4</accession>
<evidence type="ECO:0000256" key="3">
    <source>
        <dbReference type="ARBA" id="ARBA00022475"/>
    </source>
</evidence>
<dbReference type="Pfam" id="PF00002">
    <property type="entry name" value="7tm_2"/>
    <property type="match status" value="1"/>
</dbReference>
<dbReference type="InterPro" id="IPR000832">
    <property type="entry name" value="GPCR_2_secretin-like"/>
</dbReference>
<feature type="domain" description="G-protein coupled receptors family 2 profile 2" evidence="13">
    <location>
        <begin position="188"/>
        <end position="446"/>
    </location>
</feature>
<dbReference type="Proteomes" id="UP001151699">
    <property type="component" value="Chromosome X"/>
</dbReference>
<keyword evidence="3" id="KW-1003">Cell membrane</keyword>
<evidence type="ECO:0000256" key="11">
    <source>
        <dbReference type="SAM" id="Phobius"/>
    </source>
</evidence>
<evidence type="ECO:0000256" key="8">
    <source>
        <dbReference type="ARBA" id="ARBA00023170"/>
    </source>
</evidence>
<dbReference type="GO" id="GO:0005886">
    <property type="term" value="C:plasma membrane"/>
    <property type="evidence" value="ECO:0007669"/>
    <property type="project" value="UniProtKB-SubCell"/>
</dbReference>
<keyword evidence="7 11" id="KW-0472">Membrane</keyword>
<dbReference type="PROSITE" id="PS00650">
    <property type="entry name" value="G_PROTEIN_RECEP_F2_2"/>
    <property type="match status" value="1"/>
</dbReference>
<evidence type="ECO:0000259" key="12">
    <source>
        <dbReference type="PROSITE" id="PS50227"/>
    </source>
</evidence>
<dbReference type="Gene3D" id="4.10.1240.10">
    <property type="entry name" value="GPCR, family 2, extracellular hormone receptor domain"/>
    <property type="match status" value="1"/>
</dbReference>
<feature type="transmembrane region" description="Helical" evidence="11">
    <location>
        <begin position="353"/>
        <end position="377"/>
    </location>
</feature>
<dbReference type="SUPFAM" id="SSF111418">
    <property type="entry name" value="Hormone receptor domain"/>
    <property type="match status" value="1"/>
</dbReference>
<evidence type="ECO:0000313" key="14">
    <source>
        <dbReference type="EMBL" id="KAJ6636952.1"/>
    </source>
</evidence>
<evidence type="ECO:0000256" key="4">
    <source>
        <dbReference type="ARBA" id="ARBA00022692"/>
    </source>
</evidence>
<evidence type="ECO:0000256" key="9">
    <source>
        <dbReference type="ARBA" id="ARBA00023180"/>
    </source>
</evidence>
<dbReference type="InterPro" id="IPR017983">
    <property type="entry name" value="GPCR_2_secretin-like_CS"/>
</dbReference>
<dbReference type="PANTHER" id="PTHR45620:SF42">
    <property type="entry name" value="G-PROTEIN COUPLED RECEPTOR SEB-2"/>
    <property type="match status" value="1"/>
</dbReference>
<dbReference type="InterPro" id="IPR050332">
    <property type="entry name" value="GPCR_2"/>
</dbReference>
<keyword evidence="6" id="KW-0297">G-protein coupled receptor</keyword>
<evidence type="ECO:0000256" key="1">
    <source>
        <dbReference type="ARBA" id="ARBA00004651"/>
    </source>
</evidence>
<comment type="similarity">
    <text evidence="2">Belongs to the G-protein coupled receptor 2 family.</text>
</comment>
<evidence type="ECO:0000256" key="7">
    <source>
        <dbReference type="ARBA" id="ARBA00023136"/>
    </source>
</evidence>
<name>A0A9Q0MRZ4_9DIPT</name>
<feature type="transmembrane region" description="Helical" evidence="11">
    <location>
        <begin position="310"/>
        <end position="333"/>
    </location>
</feature>
<dbReference type="EMBL" id="WJQU01000003">
    <property type="protein sequence ID" value="KAJ6636952.1"/>
    <property type="molecule type" value="Genomic_DNA"/>
</dbReference>
<evidence type="ECO:0000256" key="5">
    <source>
        <dbReference type="ARBA" id="ARBA00022989"/>
    </source>
</evidence>
<dbReference type="InterPro" id="IPR017981">
    <property type="entry name" value="GPCR_2-like_7TM"/>
</dbReference>
<reference evidence="14" key="1">
    <citation type="submission" date="2022-07" db="EMBL/GenBank/DDBJ databases">
        <authorList>
            <person name="Trinca V."/>
            <person name="Uliana J.V.C."/>
            <person name="Torres T.T."/>
            <person name="Ward R.J."/>
            <person name="Monesi N."/>
        </authorList>
    </citation>
    <scope>NUCLEOTIDE SEQUENCE</scope>
    <source>
        <strain evidence="14">HSMRA1968</strain>
        <tissue evidence="14">Whole embryos</tissue>
    </source>
</reference>
<sequence length="494" mass="56916">MNVLPKICRYRESPYPESIFSIFASWGCYGYTRSDMFVGGVIRKTDCLVESEVNQGNYMVPGILVNESCIPFRHTTKEIISKVMTSFQNEVIVQRWINCTEDALHCCRDVLHVYHDEENTCSPTWDAWSCFDRAAVGLTVKKPCSMYSYIAQPPRCIHYSYKQCFLNGTWDSHTDYSTCSIVPRMIARTNWHTATLSISIIVATPAIVLLFFYRGHQVRKITLIRNLIIAIVLRNTLVLASKQVVYMDELTQKGETIMSRNNWPCKMLAFFEKLAKNVVIASMLLEGIFLHQLLTNVFATRGQFIPAMFLYSITVYGASIIAAVSWAIVMTISADEFCWMVTEGNYFDWINDAPRLIMLTICNVLLIHLMFNIWFVFKNQNHVQNSAIRTAKAFILCLPLFGCPFLFLIFRPDTDSCIDEQVYYFFSYALEGLQGVAIAIIHCYIDREILKYYSPIFRRVSARFNVPYKPRSPHTSETFADKNVDFQGMLPFQL</sequence>
<dbReference type="OrthoDB" id="5967113at2759"/>
<dbReference type="InterPro" id="IPR001879">
    <property type="entry name" value="GPCR_2_extracellular_dom"/>
</dbReference>
<dbReference type="PROSITE" id="PS50227">
    <property type="entry name" value="G_PROTEIN_RECEP_F2_3"/>
    <property type="match status" value="1"/>
</dbReference>
<organism evidence="14 15">
    <name type="scientific">Pseudolycoriella hygida</name>
    <dbReference type="NCBI Taxonomy" id="35572"/>
    <lineage>
        <taxon>Eukaryota</taxon>
        <taxon>Metazoa</taxon>
        <taxon>Ecdysozoa</taxon>
        <taxon>Arthropoda</taxon>
        <taxon>Hexapoda</taxon>
        <taxon>Insecta</taxon>
        <taxon>Pterygota</taxon>
        <taxon>Neoptera</taxon>
        <taxon>Endopterygota</taxon>
        <taxon>Diptera</taxon>
        <taxon>Nematocera</taxon>
        <taxon>Sciaroidea</taxon>
        <taxon>Sciaridae</taxon>
        <taxon>Pseudolycoriella</taxon>
    </lineage>
</organism>
<dbReference type="PROSITE" id="PS50261">
    <property type="entry name" value="G_PROTEIN_RECEP_F2_4"/>
    <property type="match status" value="1"/>
</dbReference>
<dbReference type="GO" id="GO:0008528">
    <property type="term" value="F:G protein-coupled peptide receptor activity"/>
    <property type="evidence" value="ECO:0007669"/>
    <property type="project" value="TreeGrafter"/>
</dbReference>
<comment type="subcellular location">
    <subcellularLocation>
        <location evidence="1">Cell membrane</location>
        <topology evidence="1">Multi-pass membrane protein</topology>
    </subcellularLocation>
</comment>
<evidence type="ECO:0000256" key="10">
    <source>
        <dbReference type="ARBA" id="ARBA00023224"/>
    </source>
</evidence>
<keyword evidence="10" id="KW-0807">Transducer</keyword>
<feature type="transmembrane region" description="Helical" evidence="11">
    <location>
        <begin position="422"/>
        <end position="445"/>
    </location>
</feature>
<feature type="transmembrane region" description="Helical" evidence="11">
    <location>
        <begin position="191"/>
        <end position="211"/>
    </location>
</feature>
<dbReference type="GO" id="GO:0007166">
    <property type="term" value="P:cell surface receptor signaling pathway"/>
    <property type="evidence" value="ECO:0007669"/>
    <property type="project" value="InterPro"/>
</dbReference>
<keyword evidence="5 11" id="KW-1133">Transmembrane helix</keyword>
<dbReference type="SMART" id="SM00008">
    <property type="entry name" value="HormR"/>
    <property type="match status" value="1"/>
</dbReference>
<dbReference type="Pfam" id="PF02793">
    <property type="entry name" value="HRM"/>
    <property type="match status" value="1"/>
</dbReference>
<gene>
    <name evidence="14" type="primary">CALCR</name>
    <name evidence="14" type="ORF">Bhyg_09678</name>
</gene>
<protein>
    <submittedName>
        <fullName evidence="14">Calcitonin receptor</fullName>
    </submittedName>
</protein>
<keyword evidence="15" id="KW-1185">Reference proteome</keyword>
<dbReference type="GO" id="GO:0007188">
    <property type="term" value="P:adenylate cyclase-modulating G protein-coupled receptor signaling pathway"/>
    <property type="evidence" value="ECO:0007669"/>
    <property type="project" value="TreeGrafter"/>
</dbReference>
<dbReference type="PANTHER" id="PTHR45620">
    <property type="entry name" value="PDF RECEPTOR-LIKE PROTEIN-RELATED"/>
    <property type="match status" value="1"/>
</dbReference>
<feature type="domain" description="G-protein coupled receptors family 2 profile 1" evidence="12">
    <location>
        <begin position="106"/>
        <end position="183"/>
    </location>
</feature>
<comment type="caution">
    <text evidence="14">The sequence shown here is derived from an EMBL/GenBank/DDBJ whole genome shotgun (WGS) entry which is preliminary data.</text>
</comment>
<keyword evidence="8 14" id="KW-0675">Receptor</keyword>
<evidence type="ECO:0000256" key="2">
    <source>
        <dbReference type="ARBA" id="ARBA00005314"/>
    </source>
</evidence>
<dbReference type="PRINTS" id="PR00249">
    <property type="entry name" value="GPCRSECRETIN"/>
</dbReference>
<dbReference type="InterPro" id="IPR036445">
    <property type="entry name" value="GPCR_2_extracell_dom_sf"/>
</dbReference>
<feature type="transmembrane region" description="Helical" evidence="11">
    <location>
        <begin position="389"/>
        <end position="410"/>
    </location>
</feature>
<proteinExistence type="inferred from homology"/>
<keyword evidence="9" id="KW-0325">Glycoprotein</keyword>
<keyword evidence="4 11" id="KW-0812">Transmembrane</keyword>
<evidence type="ECO:0000256" key="6">
    <source>
        <dbReference type="ARBA" id="ARBA00023040"/>
    </source>
</evidence>
<evidence type="ECO:0000259" key="13">
    <source>
        <dbReference type="PROSITE" id="PS50261"/>
    </source>
</evidence>